<evidence type="ECO:0000256" key="1">
    <source>
        <dbReference type="SAM" id="Phobius"/>
    </source>
</evidence>
<gene>
    <name evidence="2" type="ORF">I8J34_22225</name>
</gene>
<reference evidence="3" key="1">
    <citation type="journal article" date="2022" name="ISME J.">
        <title>Genetic and phylogenetic analysis of dissimilatory iodate-reducing bacteria identifies potential niches across the world's oceans.</title>
        <authorList>
            <person name="Reyes-Umana V."/>
            <person name="Henning Z."/>
            <person name="Lee K."/>
            <person name="Barnum T.P."/>
            <person name="Coates J.D."/>
        </authorList>
    </citation>
    <scope>NUCLEOTIDE SEQUENCE [LARGE SCALE GENOMIC DNA]</scope>
    <source>
        <strain evidence="3">IR12</strain>
    </source>
</reference>
<keyword evidence="1" id="KW-0472">Membrane</keyword>
<dbReference type="Proteomes" id="UP000694660">
    <property type="component" value="Unassembled WGS sequence"/>
</dbReference>
<keyword evidence="3" id="KW-1185">Reference proteome</keyword>
<protein>
    <submittedName>
        <fullName evidence="2">Uncharacterized protein</fullName>
    </submittedName>
</protein>
<name>A0A944DCW2_DENI1</name>
<accession>A0A944DCW2</accession>
<comment type="caution">
    <text evidence="2">The sequence shown here is derived from an EMBL/GenBank/DDBJ whole genome shotgun (WGS) entry which is preliminary data.</text>
</comment>
<keyword evidence="1" id="KW-1133">Transmembrane helix</keyword>
<organism evidence="2 3">
    <name type="scientific">Denitromonas iodatirespirans</name>
    <dbReference type="NCBI Taxonomy" id="2795389"/>
    <lineage>
        <taxon>Bacteria</taxon>
        <taxon>Pseudomonadati</taxon>
        <taxon>Pseudomonadota</taxon>
        <taxon>Betaproteobacteria</taxon>
        <taxon>Rhodocyclales</taxon>
        <taxon>Zoogloeaceae</taxon>
        <taxon>Denitromonas</taxon>
    </lineage>
</organism>
<dbReference type="RefSeq" id="WP_214363832.1">
    <property type="nucleotide sequence ID" value="NZ_JAEKFT010000042.1"/>
</dbReference>
<feature type="transmembrane region" description="Helical" evidence="1">
    <location>
        <begin position="21"/>
        <end position="49"/>
    </location>
</feature>
<keyword evidence="1" id="KW-0812">Transmembrane</keyword>
<evidence type="ECO:0000313" key="2">
    <source>
        <dbReference type="EMBL" id="MBT0963905.1"/>
    </source>
</evidence>
<proteinExistence type="predicted"/>
<sequence>MRNLEQLLRELRLMKDQPNHRYYAALGIVVLALFRHPIISVALAVIASISAKGCS</sequence>
<dbReference type="EMBL" id="JAEKFT010000042">
    <property type="protein sequence ID" value="MBT0963905.1"/>
    <property type="molecule type" value="Genomic_DNA"/>
</dbReference>
<evidence type="ECO:0000313" key="3">
    <source>
        <dbReference type="Proteomes" id="UP000694660"/>
    </source>
</evidence>
<dbReference type="AlphaFoldDB" id="A0A944DCW2"/>